<name>A0ABD1JSE6_9TELE</name>
<evidence type="ECO:0000313" key="5">
    <source>
        <dbReference type="Proteomes" id="UP001591681"/>
    </source>
</evidence>
<dbReference type="SMART" id="SM00199">
    <property type="entry name" value="SCY"/>
    <property type="match status" value="1"/>
</dbReference>
<evidence type="ECO:0000259" key="3">
    <source>
        <dbReference type="SMART" id="SM00199"/>
    </source>
</evidence>
<accession>A0ABD1JSE6</accession>
<dbReference type="AlphaFoldDB" id="A0ABD1JSE6"/>
<dbReference type="EMBL" id="JBHFQA010000012">
    <property type="protein sequence ID" value="KAL2089804.1"/>
    <property type="molecule type" value="Genomic_DNA"/>
</dbReference>
<dbReference type="InterPro" id="IPR001811">
    <property type="entry name" value="Chemokine_IL8-like_dom"/>
</dbReference>
<dbReference type="GO" id="GO:0005125">
    <property type="term" value="F:cytokine activity"/>
    <property type="evidence" value="ECO:0007669"/>
    <property type="project" value="UniProtKB-KW"/>
</dbReference>
<dbReference type="InterPro" id="IPR039809">
    <property type="entry name" value="Chemokine_b/g/d"/>
</dbReference>
<protein>
    <recommendedName>
        <fullName evidence="3">Chemokine interleukin-8-like domain-containing protein</fullName>
    </recommendedName>
</protein>
<dbReference type="Pfam" id="PF00048">
    <property type="entry name" value="IL8"/>
    <property type="match status" value="1"/>
</dbReference>
<evidence type="ECO:0000256" key="1">
    <source>
        <dbReference type="ARBA" id="ARBA00022514"/>
    </source>
</evidence>
<comment type="caution">
    <text evidence="4">The sequence shown here is derived from an EMBL/GenBank/DDBJ whole genome shotgun (WGS) entry which is preliminary data.</text>
</comment>
<dbReference type="Gene3D" id="2.40.50.40">
    <property type="match status" value="1"/>
</dbReference>
<reference evidence="4 5" key="1">
    <citation type="submission" date="2024-09" db="EMBL/GenBank/DDBJ databases">
        <title>A chromosome-level genome assembly of Gray's grenadier anchovy, Coilia grayii.</title>
        <authorList>
            <person name="Fu Z."/>
        </authorList>
    </citation>
    <scope>NUCLEOTIDE SEQUENCE [LARGE SCALE GENOMIC DNA]</scope>
    <source>
        <strain evidence="4">G4</strain>
        <tissue evidence="4">Muscle</tissue>
    </source>
</reference>
<gene>
    <name evidence="4" type="ORF">ACEWY4_014492</name>
</gene>
<dbReference type="Proteomes" id="UP001591681">
    <property type="component" value="Unassembled WGS sequence"/>
</dbReference>
<dbReference type="PANTHER" id="PTHR12015">
    <property type="entry name" value="SMALL INDUCIBLE CYTOKINE A"/>
    <property type="match status" value="1"/>
</dbReference>
<keyword evidence="5" id="KW-1185">Reference proteome</keyword>
<dbReference type="GO" id="GO:0005615">
    <property type="term" value="C:extracellular space"/>
    <property type="evidence" value="ECO:0007669"/>
    <property type="project" value="UniProtKB-KW"/>
</dbReference>
<evidence type="ECO:0000313" key="4">
    <source>
        <dbReference type="EMBL" id="KAL2089804.1"/>
    </source>
</evidence>
<dbReference type="InterPro" id="IPR036048">
    <property type="entry name" value="Interleukin_8-like_sf"/>
</dbReference>
<proteinExistence type="predicted"/>
<feature type="transmembrane region" description="Helical" evidence="2">
    <location>
        <begin position="40"/>
        <end position="57"/>
    </location>
</feature>
<sequence>MSYKKTRGSLCKCQYKLHHQTVPTYRPLLLAFPENQAMKFSILFFILLLACMCPVLAQGSYENCCLKYVVGIKKSTKRKVEKYRLQETDGGCNIPAVIFTLRSSRSFCANPQLSWVQRLMGEVNARSNNKRM</sequence>
<evidence type="ECO:0000256" key="2">
    <source>
        <dbReference type="SAM" id="Phobius"/>
    </source>
</evidence>
<keyword evidence="2" id="KW-0472">Membrane</keyword>
<keyword evidence="2" id="KW-0812">Transmembrane</keyword>
<dbReference type="PANTHER" id="PTHR12015:SF186">
    <property type="entry name" value="C-C MOTIF CHEMOKINE 21-LIKE-RELATED"/>
    <property type="match status" value="1"/>
</dbReference>
<keyword evidence="2" id="KW-1133">Transmembrane helix</keyword>
<feature type="domain" description="Chemokine interleukin-8-like" evidence="3">
    <location>
        <begin position="61"/>
        <end position="123"/>
    </location>
</feature>
<keyword evidence="1" id="KW-0202">Cytokine</keyword>
<dbReference type="SUPFAM" id="SSF54117">
    <property type="entry name" value="Interleukin 8-like chemokines"/>
    <property type="match status" value="1"/>
</dbReference>
<organism evidence="4 5">
    <name type="scientific">Coilia grayii</name>
    <name type="common">Gray's grenadier anchovy</name>
    <dbReference type="NCBI Taxonomy" id="363190"/>
    <lineage>
        <taxon>Eukaryota</taxon>
        <taxon>Metazoa</taxon>
        <taxon>Chordata</taxon>
        <taxon>Craniata</taxon>
        <taxon>Vertebrata</taxon>
        <taxon>Euteleostomi</taxon>
        <taxon>Actinopterygii</taxon>
        <taxon>Neopterygii</taxon>
        <taxon>Teleostei</taxon>
        <taxon>Clupei</taxon>
        <taxon>Clupeiformes</taxon>
        <taxon>Clupeoidei</taxon>
        <taxon>Engraulidae</taxon>
        <taxon>Coilinae</taxon>
        <taxon>Coilia</taxon>
    </lineage>
</organism>